<dbReference type="AlphaFoldDB" id="A0A1W1C507"/>
<gene>
    <name evidence="1" type="ORF">MNB_SV-6-1901</name>
</gene>
<name>A0A1W1C507_9ZZZZ</name>
<evidence type="ECO:0000313" key="1">
    <source>
        <dbReference type="EMBL" id="SFV60856.1"/>
    </source>
</evidence>
<organism evidence="1">
    <name type="scientific">hydrothermal vent metagenome</name>
    <dbReference type="NCBI Taxonomy" id="652676"/>
    <lineage>
        <taxon>unclassified sequences</taxon>
        <taxon>metagenomes</taxon>
        <taxon>ecological metagenomes</taxon>
    </lineage>
</organism>
<accession>A0A1W1C507</accession>
<reference evidence="1" key="1">
    <citation type="submission" date="2016-10" db="EMBL/GenBank/DDBJ databases">
        <authorList>
            <person name="de Groot N.N."/>
        </authorList>
    </citation>
    <scope>NUCLEOTIDE SEQUENCE</scope>
</reference>
<dbReference type="EMBL" id="FPHC01000061">
    <property type="protein sequence ID" value="SFV60856.1"/>
    <property type="molecule type" value="Genomic_DNA"/>
</dbReference>
<proteinExistence type="predicted"/>
<protein>
    <submittedName>
        <fullName evidence="1">Uncharacterized protein</fullName>
    </submittedName>
</protein>
<sequence length="157" mass="17893">MADTQMKRLVEMMHRESVSSYLDICIPALQVKRKHLNALSKGDVLPLNSKELRVEVLDGNHILAQGVYGVYQNSRSVLIEDQPTEIVDRLDKKKYETIRVHLGTIERSKYGSDKIVRLITDSRFDALLYRADDRLLAKAILVQIDGEMALEIGEIVE</sequence>